<evidence type="ECO:0000313" key="2">
    <source>
        <dbReference type="Proteomes" id="UP000824219"/>
    </source>
</evidence>
<organism evidence="1 2">
    <name type="scientific">Hemibagrus wyckioides</name>
    <dbReference type="NCBI Taxonomy" id="337641"/>
    <lineage>
        <taxon>Eukaryota</taxon>
        <taxon>Metazoa</taxon>
        <taxon>Chordata</taxon>
        <taxon>Craniata</taxon>
        <taxon>Vertebrata</taxon>
        <taxon>Euteleostomi</taxon>
        <taxon>Actinopterygii</taxon>
        <taxon>Neopterygii</taxon>
        <taxon>Teleostei</taxon>
        <taxon>Ostariophysi</taxon>
        <taxon>Siluriformes</taxon>
        <taxon>Bagridae</taxon>
        <taxon>Hemibagrus</taxon>
    </lineage>
</organism>
<dbReference type="AlphaFoldDB" id="A0A9D3SIW1"/>
<comment type="caution">
    <text evidence="1">The sequence shown here is derived from an EMBL/GenBank/DDBJ whole genome shotgun (WGS) entry which is preliminary data.</text>
</comment>
<dbReference type="Proteomes" id="UP000824219">
    <property type="component" value="Linkage Group LG12"/>
</dbReference>
<accession>A0A9D3SIW1</accession>
<reference evidence="1 2" key="1">
    <citation type="submission" date="2021-06" db="EMBL/GenBank/DDBJ databases">
        <title>Chromosome-level genome assembly of the red-tail catfish (Hemibagrus wyckioides).</title>
        <authorList>
            <person name="Shao F."/>
        </authorList>
    </citation>
    <scope>NUCLEOTIDE SEQUENCE [LARGE SCALE GENOMIC DNA]</scope>
    <source>
        <strain evidence="1">EC202008001</strain>
        <tissue evidence="1">Blood</tissue>
    </source>
</reference>
<dbReference type="EMBL" id="JAHKSW010000012">
    <property type="protein sequence ID" value="KAG7326091.1"/>
    <property type="molecule type" value="Genomic_DNA"/>
</dbReference>
<keyword evidence="2" id="KW-1185">Reference proteome</keyword>
<sequence length="49" mass="5695">NKRQNKAVTSHSENPKEVQHLTEGKKTIFCPIWSCHSTCYHQMHCSDQP</sequence>
<proteinExistence type="predicted"/>
<evidence type="ECO:0000313" key="1">
    <source>
        <dbReference type="EMBL" id="KAG7326091.1"/>
    </source>
</evidence>
<feature type="non-terminal residue" evidence="1">
    <location>
        <position position="49"/>
    </location>
</feature>
<protein>
    <submittedName>
        <fullName evidence="1">Uncharacterized protein</fullName>
    </submittedName>
</protein>
<name>A0A9D3SIW1_9TELE</name>
<gene>
    <name evidence="1" type="ORF">KOW79_011016</name>
</gene>